<protein>
    <submittedName>
        <fullName evidence="1">Carboxypeptidase-like regulatory domain-containing protein</fullName>
    </submittedName>
</protein>
<dbReference type="KEGG" id="mmab:HQ865_20155"/>
<dbReference type="Pfam" id="PF13715">
    <property type="entry name" value="CarbopepD_reg_2"/>
    <property type="match status" value="1"/>
</dbReference>
<dbReference type="Proteomes" id="UP000505355">
    <property type="component" value="Chromosome"/>
</dbReference>
<evidence type="ECO:0000313" key="1">
    <source>
        <dbReference type="EMBL" id="QKJ31978.1"/>
    </source>
</evidence>
<gene>
    <name evidence="1" type="ORF">HQ865_20155</name>
</gene>
<keyword evidence="1" id="KW-0121">Carboxypeptidase</keyword>
<dbReference type="AlphaFoldDB" id="A0A7D4UCS3"/>
<name>A0A7D4UCS3_9SPHI</name>
<dbReference type="Pfam" id="PF18939">
    <property type="entry name" value="DUF5686"/>
    <property type="match status" value="1"/>
</dbReference>
<dbReference type="InterPro" id="IPR043741">
    <property type="entry name" value="DUF5686"/>
</dbReference>
<dbReference type="InterPro" id="IPR008969">
    <property type="entry name" value="CarboxyPept-like_regulatory"/>
</dbReference>
<keyword evidence="2" id="KW-1185">Reference proteome</keyword>
<sequence>MKPFLLLLMVWGIALHTSGQTYQLSGRVTDMQGQPIGFASVYIKNTTYGTSANENGNYSFDLKPGTYDVVYRFVGYKQRIENISISSSDVHRDVKMLADSFILKTVVVRGKRGDAGREIMQHAIEKRAYYLNQVKAYSATVYIKGVQKLLKSPKKWLGRDVARVLELDSSGKGILYQSESLSTYDFQQPKKVKEVMIASKTAGQNSAFSYNKASDMEVNFYRSLFHVQGLSPRGFVSPVASEAMFFYNYKLLGSTTENGYTIHKIQVIPKRTHDPVFRGVIYIVDGDWRIYGTDLLITKDANINLVDTLEISQQYIPVRDSIWMPGSVQYNFKGDVLGFKFEGYYAGIYNNYNLDPQFPEGHFNGEIMRIDTAANKKDDAYWAQTRPLPLTPQEMRDYRKKDSTATIRQSLPYLDSVEHASNQLSPFNFTVTGYKYSDRKTGEVLYFYPFYQTIYYNTVEGYGLIPKVKFTKTFEDGRYYAITPTVRYGFANKMFNANINLAYNYDPPHQGMLFGAFGSDILDLSDAGTRSLTFNTLSSLLNENNFVKYYRSRYAKLGYQRELANGILFNGEASYAIRDQLYNTSANHIFDNKNKEYTSNNPVTPLAETQLFPHHNALTLKASLLLTFDQQYVTRPTGRVYEAPELPQLRLNYRKGISGVNYDFASADLFDDRFSLGLFGFTAYKISVGKFFNRSTLYFMDYNHFVGNQGSVFDPDIGNFHFLPFYTYSANNEYVEAHWEHNFTGNIFNYIPGLRKLKLEEIVGVNYLTESNKNNYYEFYFGVKRLFFRFDYGFAYDGNNKLTQGIRIFYGLK</sequence>
<dbReference type="GO" id="GO:0004180">
    <property type="term" value="F:carboxypeptidase activity"/>
    <property type="evidence" value="ECO:0007669"/>
    <property type="project" value="UniProtKB-KW"/>
</dbReference>
<organism evidence="1 2">
    <name type="scientific">Mucilaginibacter mali</name>
    <dbReference type="NCBI Taxonomy" id="2740462"/>
    <lineage>
        <taxon>Bacteria</taxon>
        <taxon>Pseudomonadati</taxon>
        <taxon>Bacteroidota</taxon>
        <taxon>Sphingobacteriia</taxon>
        <taxon>Sphingobacteriales</taxon>
        <taxon>Sphingobacteriaceae</taxon>
        <taxon>Mucilaginibacter</taxon>
    </lineage>
</organism>
<proteinExistence type="predicted"/>
<keyword evidence="1" id="KW-0645">Protease</keyword>
<accession>A0A7D4UCS3</accession>
<keyword evidence="1" id="KW-0378">Hydrolase</keyword>
<dbReference type="EMBL" id="CP054139">
    <property type="protein sequence ID" value="QKJ31978.1"/>
    <property type="molecule type" value="Genomic_DNA"/>
</dbReference>
<evidence type="ECO:0000313" key="2">
    <source>
        <dbReference type="Proteomes" id="UP000505355"/>
    </source>
</evidence>
<dbReference type="RefSeq" id="WP_173416632.1">
    <property type="nucleotide sequence ID" value="NZ_CP054139.1"/>
</dbReference>
<dbReference type="SUPFAM" id="SSF49464">
    <property type="entry name" value="Carboxypeptidase regulatory domain-like"/>
    <property type="match status" value="1"/>
</dbReference>
<reference evidence="1 2" key="1">
    <citation type="submission" date="2020-05" db="EMBL/GenBank/DDBJ databases">
        <title>Mucilaginibacter mali sp. nov.</title>
        <authorList>
            <person name="Kim H.S."/>
            <person name="Lee K.C."/>
            <person name="Suh M.K."/>
            <person name="Kim J.-S."/>
            <person name="Han K.-I."/>
            <person name="Eom M.K."/>
            <person name="Shin Y.K."/>
            <person name="Lee J.-S."/>
        </authorList>
    </citation>
    <scope>NUCLEOTIDE SEQUENCE [LARGE SCALE GENOMIC DNA]</scope>
    <source>
        <strain evidence="1 2">G2-14</strain>
    </source>
</reference>
<dbReference type="Gene3D" id="2.60.40.1120">
    <property type="entry name" value="Carboxypeptidase-like, regulatory domain"/>
    <property type="match status" value="1"/>
</dbReference>